<feature type="region of interest" description="Disordered" evidence="1">
    <location>
        <begin position="279"/>
        <end position="314"/>
    </location>
</feature>
<evidence type="ECO:0000313" key="3">
    <source>
        <dbReference type="EMBL" id="KZP29655.1"/>
    </source>
</evidence>
<feature type="transmembrane region" description="Helical" evidence="2">
    <location>
        <begin position="20"/>
        <end position="38"/>
    </location>
</feature>
<evidence type="ECO:0000256" key="2">
    <source>
        <dbReference type="SAM" id="Phobius"/>
    </source>
</evidence>
<feature type="transmembrane region" description="Helical" evidence="2">
    <location>
        <begin position="116"/>
        <end position="137"/>
    </location>
</feature>
<dbReference type="OrthoDB" id="3354157at2759"/>
<dbReference type="Proteomes" id="UP000076532">
    <property type="component" value="Unassembled WGS sequence"/>
</dbReference>
<sequence length="397" mass="44537">MSQMSPDYNQAAAVDVSGIWITRYVGFSAFTILIWDHVKYIWKRPKAPVIYLFFINRYLLPLSFVVNLVAYTLPSWGPKSCENYVRYEGVMTALGIEIVGLMMLIRIYVLYERSLWIAGGVAFILLAETVTNVWLLVNASAVPHWDVANQGPSYQIHSCSMIFGGGHAAAPASAWLPLLYETIVFNLTLYKTLTSLIGCTPGYLLRTIRRDNWKLTVRETLRKLRSGQPGSILRIICRDGLLYYASARVGIQNVVAQFELLITITMMSRITLSLKRNGNSEDAYDSDGIPLSTRKRPRSFSFSPRGGRGRLPDTQFWIPPALSPNYSEPGSGIQTPEAEDALNHTRDILTAELHGQLELQKLSPVADRQLRHVGMNQPCINTLPKLQCICVFCSRAS</sequence>
<dbReference type="AlphaFoldDB" id="A0A166SNK9"/>
<feature type="transmembrane region" description="Helical" evidence="2">
    <location>
        <begin position="90"/>
        <end position="109"/>
    </location>
</feature>
<keyword evidence="2" id="KW-0472">Membrane</keyword>
<keyword evidence="4" id="KW-1185">Reference proteome</keyword>
<reference evidence="3 4" key="1">
    <citation type="journal article" date="2016" name="Mol. Biol. Evol.">
        <title>Comparative Genomics of Early-Diverging Mushroom-Forming Fungi Provides Insights into the Origins of Lignocellulose Decay Capabilities.</title>
        <authorList>
            <person name="Nagy L.G."/>
            <person name="Riley R."/>
            <person name="Tritt A."/>
            <person name="Adam C."/>
            <person name="Daum C."/>
            <person name="Floudas D."/>
            <person name="Sun H."/>
            <person name="Yadav J.S."/>
            <person name="Pangilinan J."/>
            <person name="Larsson K.H."/>
            <person name="Matsuura K."/>
            <person name="Barry K."/>
            <person name="Labutti K."/>
            <person name="Kuo R."/>
            <person name="Ohm R.A."/>
            <person name="Bhattacharya S.S."/>
            <person name="Shirouzu T."/>
            <person name="Yoshinaga Y."/>
            <person name="Martin F.M."/>
            <person name="Grigoriev I.V."/>
            <person name="Hibbett D.S."/>
        </authorList>
    </citation>
    <scope>NUCLEOTIDE SEQUENCE [LARGE SCALE GENOMIC DNA]</scope>
    <source>
        <strain evidence="3 4">CBS 109695</strain>
    </source>
</reference>
<proteinExistence type="predicted"/>
<accession>A0A166SNK9</accession>
<evidence type="ECO:0000313" key="4">
    <source>
        <dbReference type="Proteomes" id="UP000076532"/>
    </source>
</evidence>
<protein>
    <submittedName>
        <fullName evidence="3">Uncharacterized protein</fullName>
    </submittedName>
</protein>
<keyword evidence="2" id="KW-0812">Transmembrane</keyword>
<gene>
    <name evidence="3" type="ORF">FIBSPDRAFT_884696</name>
</gene>
<feature type="transmembrane region" description="Helical" evidence="2">
    <location>
        <begin position="50"/>
        <end position="70"/>
    </location>
</feature>
<dbReference type="EMBL" id="KV417497">
    <property type="protein sequence ID" value="KZP29655.1"/>
    <property type="molecule type" value="Genomic_DNA"/>
</dbReference>
<organism evidence="3 4">
    <name type="scientific">Athelia psychrophila</name>
    <dbReference type="NCBI Taxonomy" id="1759441"/>
    <lineage>
        <taxon>Eukaryota</taxon>
        <taxon>Fungi</taxon>
        <taxon>Dikarya</taxon>
        <taxon>Basidiomycota</taxon>
        <taxon>Agaricomycotina</taxon>
        <taxon>Agaricomycetes</taxon>
        <taxon>Agaricomycetidae</taxon>
        <taxon>Atheliales</taxon>
        <taxon>Atheliaceae</taxon>
        <taxon>Athelia</taxon>
    </lineage>
</organism>
<keyword evidence="2" id="KW-1133">Transmembrane helix</keyword>
<evidence type="ECO:0000256" key="1">
    <source>
        <dbReference type="SAM" id="MobiDB-lite"/>
    </source>
</evidence>
<feature type="transmembrane region" description="Helical" evidence="2">
    <location>
        <begin position="183"/>
        <end position="205"/>
    </location>
</feature>
<name>A0A166SNK9_9AGAM</name>